<keyword evidence="1" id="KW-0997">Cell inner membrane</keyword>
<organism evidence="4 5">
    <name type="scientific">Roseovarius pelagicus</name>
    <dbReference type="NCBI Taxonomy" id="2980108"/>
    <lineage>
        <taxon>Bacteria</taxon>
        <taxon>Pseudomonadati</taxon>
        <taxon>Pseudomonadota</taxon>
        <taxon>Alphaproteobacteria</taxon>
        <taxon>Rhodobacterales</taxon>
        <taxon>Roseobacteraceae</taxon>
        <taxon>Roseovarius</taxon>
    </lineage>
</organism>
<keyword evidence="2" id="KW-0472">Membrane</keyword>
<comment type="subcellular location">
    <subcellularLocation>
        <location evidence="1">Cell inner membrane</location>
        <topology evidence="1">Multi-pass membrane protein</topology>
    </subcellularLocation>
</comment>
<feature type="transmembrane region" description="Helical" evidence="2">
    <location>
        <begin position="124"/>
        <end position="142"/>
    </location>
</feature>
<feature type="transmembrane region" description="Helical" evidence="2">
    <location>
        <begin position="520"/>
        <end position="545"/>
    </location>
</feature>
<keyword evidence="5" id="KW-1185">Reference proteome</keyword>
<feature type="transmembrane region" description="Helical" evidence="2">
    <location>
        <begin position="255"/>
        <end position="280"/>
    </location>
</feature>
<feature type="transmembrane region" description="Helical" evidence="2">
    <location>
        <begin position="490"/>
        <end position="513"/>
    </location>
</feature>
<reference evidence="4" key="1">
    <citation type="submission" date="2022-10" db="EMBL/GenBank/DDBJ databases">
        <title>Roseovarius pelagicus sp. nov., isolated from Arctic seawater.</title>
        <authorList>
            <person name="Hong Y.W."/>
            <person name="Hwang C.Y."/>
        </authorList>
    </citation>
    <scope>NUCLEOTIDE SEQUENCE</scope>
    <source>
        <strain evidence="4">HL-MP18</strain>
    </source>
</reference>
<dbReference type="Pfam" id="PF06808">
    <property type="entry name" value="DctM"/>
    <property type="match status" value="1"/>
</dbReference>
<feature type="transmembrane region" description="Helical" evidence="2">
    <location>
        <begin position="461"/>
        <end position="478"/>
    </location>
</feature>
<feature type="transmembrane region" description="Helical" evidence="2">
    <location>
        <begin position="431"/>
        <end position="454"/>
    </location>
</feature>
<feature type="transmembrane region" description="Helical" evidence="2">
    <location>
        <begin position="578"/>
        <end position="595"/>
    </location>
</feature>
<dbReference type="PANTHER" id="PTHR43849">
    <property type="entry name" value="BLL3936 PROTEIN"/>
    <property type="match status" value="1"/>
</dbReference>
<feature type="transmembrane region" description="Helical" evidence="2">
    <location>
        <begin position="12"/>
        <end position="36"/>
    </location>
</feature>
<feature type="transmembrane region" description="Helical" evidence="2">
    <location>
        <begin position="402"/>
        <end position="425"/>
    </location>
</feature>
<feature type="transmembrane region" description="Helical" evidence="2">
    <location>
        <begin position="334"/>
        <end position="354"/>
    </location>
</feature>
<evidence type="ECO:0000256" key="2">
    <source>
        <dbReference type="SAM" id="Phobius"/>
    </source>
</evidence>
<feature type="transmembrane region" description="Helical" evidence="2">
    <location>
        <begin position="292"/>
        <end position="314"/>
    </location>
</feature>
<evidence type="ECO:0000313" key="4">
    <source>
        <dbReference type="EMBL" id="UXX82418.1"/>
    </source>
</evidence>
<evidence type="ECO:0000256" key="1">
    <source>
        <dbReference type="RuleBase" id="RU369079"/>
    </source>
</evidence>
<protein>
    <submittedName>
        <fullName evidence="4">TRAP transporter fused permease subunit</fullName>
    </submittedName>
</protein>
<dbReference type="EMBL" id="CP106738">
    <property type="protein sequence ID" value="UXX82418.1"/>
    <property type="molecule type" value="Genomic_DNA"/>
</dbReference>
<proteinExistence type="predicted"/>
<feature type="transmembrane region" description="Helical" evidence="2">
    <location>
        <begin position="360"/>
        <end position="381"/>
    </location>
</feature>
<keyword evidence="2" id="KW-1133">Transmembrane helix</keyword>
<sequence length="596" mass="61695">MSLTNADTPAPAGLARVFWASFALASVLFHIGLVFSGLVPNLVSRPLHLVFVLPWVLIYQREGTQWVSGMVLLVFGCAAALWVAFSHDALADQYGFLESDFQVGIAAVLICVVLEAARRAIGWPLPLVAALALLYGLLGQHIPGQFGHSGTPIESFLGTLVIAEGGLWGSLTAVSVNVVAIFVIFGAVLNAGEAGQGFMNVAAAAAGRLRGGAAKVSVLSSALFGSISGSASANVASTGAITLPAMTKLGYPKRIAGAVEAVASSGGQIMPPLMGAGAFVMVELTGVPYTGIMAAAALPALLYFWAVWIGIDGYARRYDLRGLTAADRPARRDVLVTSGFFLIPFFILLWGMFVMQVTPQYAACLAIMAGAVLLLTGRDLRIDLRRAAVRAESALINAGKQVALIGAIIFCASLVIGVLGVTGLGVKITSLILSVSGGQLWPSLLLTALACLVLGMEVPTTAAYVICVSVAGPALIELGLDPLQAHLFVFWYALLSTITPPVCGAVFIAAGMIGENWLRVALTAMALGVGLYLIPLGMVAAPSLINLTGAPVMAVLAAIKIGAGLALISWALVRRWHVLLRLAAAAVGLLLVLAPI</sequence>
<name>A0ABY6D8L9_9RHOB</name>
<dbReference type="InterPro" id="IPR010656">
    <property type="entry name" value="DctM"/>
</dbReference>
<keyword evidence="1" id="KW-0813">Transport</keyword>
<gene>
    <name evidence="4" type="ORF">N7U68_15125</name>
</gene>
<feature type="transmembrane region" description="Helical" evidence="2">
    <location>
        <begin position="551"/>
        <end position="573"/>
    </location>
</feature>
<comment type="function">
    <text evidence="1">Part of the tripartite ATP-independent periplasmic (TRAP) transport system.</text>
</comment>
<keyword evidence="1" id="KW-1003">Cell membrane</keyword>
<dbReference type="Proteomes" id="UP001064087">
    <property type="component" value="Chromosome"/>
</dbReference>
<feature type="transmembrane region" description="Helical" evidence="2">
    <location>
        <begin position="101"/>
        <end position="117"/>
    </location>
</feature>
<feature type="transmembrane region" description="Helical" evidence="2">
    <location>
        <begin position="167"/>
        <end position="189"/>
    </location>
</feature>
<feature type="domain" description="TRAP C4-dicarboxylate transport system permease DctM subunit" evidence="3">
    <location>
        <begin position="109"/>
        <end position="550"/>
    </location>
</feature>
<dbReference type="NCBIfam" id="TIGR02123">
    <property type="entry name" value="TRAP_fused"/>
    <property type="match status" value="1"/>
</dbReference>
<dbReference type="InterPro" id="IPR011853">
    <property type="entry name" value="TRAP_DctM-Dct_fused"/>
</dbReference>
<evidence type="ECO:0000259" key="3">
    <source>
        <dbReference type="Pfam" id="PF06808"/>
    </source>
</evidence>
<feature type="transmembrane region" description="Helical" evidence="2">
    <location>
        <begin position="66"/>
        <end position="85"/>
    </location>
</feature>
<feature type="transmembrane region" description="Helical" evidence="2">
    <location>
        <begin position="42"/>
        <end position="59"/>
    </location>
</feature>
<dbReference type="PANTHER" id="PTHR43849:SF2">
    <property type="entry name" value="BLL3936 PROTEIN"/>
    <property type="match status" value="1"/>
</dbReference>
<accession>A0ABY6D8L9</accession>
<keyword evidence="2" id="KW-0812">Transmembrane</keyword>
<evidence type="ECO:0000313" key="5">
    <source>
        <dbReference type="Proteomes" id="UP001064087"/>
    </source>
</evidence>